<dbReference type="EMBL" id="JEMT01012786">
    <property type="protein sequence ID" value="EXX74619.1"/>
    <property type="molecule type" value="Genomic_DNA"/>
</dbReference>
<organism evidence="4 5">
    <name type="scientific">Rhizophagus irregularis (strain DAOM 197198w)</name>
    <name type="common">Glomus intraradices</name>
    <dbReference type="NCBI Taxonomy" id="1432141"/>
    <lineage>
        <taxon>Eukaryota</taxon>
        <taxon>Fungi</taxon>
        <taxon>Fungi incertae sedis</taxon>
        <taxon>Mucoromycota</taxon>
        <taxon>Glomeromycotina</taxon>
        <taxon>Glomeromycetes</taxon>
        <taxon>Glomerales</taxon>
        <taxon>Glomeraceae</taxon>
        <taxon>Rhizophagus</taxon>
    </lineage>
</organism>
<dbReference type="InterPro" id="IPR000719">
    <property type="entry name" value="Prot_kinase_dom"/>
</dbReference>
<dbReference type="GO" id="GO:0004674">
    <property type="term" value="F:protein serine/threonine kinase activity"/>
    <property type="evidence" value="ECO:0007669"/>
    <property type="project" value="TreeGrafter"/>
</dbReference>
<evidence type="ECO:0000256" key="1">
    <source>
        <dbReference type="SAM" id="Coils"/>
    </source>
</evidence>
<dbReference type="OrthoDB" id="2383649at2759"/>
<dbReference type="Pfam" id="PF07714">
    <property type="entry name" value="PK_Tyr_Ser-Thr"/>
    <property type="match status" value="1"/>
</dbReference>
<comment type="caution">
    <text evidence="4">The sequence shown here is derived from an EMBL/GenBank/DDBJ whole genome shotgun (WGS) entry which is preliminary data.</text>
</comment>
<dbReference type="SMR" id="A0A015L4F6"/>
<feature type="compositionally biased region" description="Basic and acidic residues" evidence="2">
    <location>
        <begin position="1113"/>
        <end position="1124"/>
    </location>
</feature>
<dbReference type="GO" id="GO:0005524">
    <property type="term" value="F:ATP binding"/>
    <property type="evidence" value="ECO:0007669"/>
    <property type="project" value="InterPro"/>
</dbReference>
<feature type="coiled-coil region" evidence="1">
    <location>
        <begin position="1313"/>
        <end position="1369"/>
    </location>
</feature>
<proteinExistence type="predicted"/>
<feature type="region of interest" description="Disordered" evidence="2">
    <location>
        <begin position="1092"/>
        <end position="1124"/>
    </location>
</feature>
<dbReference type="HOGENOM" id="CLU_002764_0_0_1"/>
<keyword evidence="1" id="KW-0175">Coiled coil</keyword>
<feature type="domain" description="Protein kinase" evidence="3">
    <location>
        <begin position="25"/>
        <end position="282"/>
    </location>
</feature>
<dbReference type="InterPro" id="IPR001245">
    <property type="entry name" value="Ser-Thr/Tyr_kinase_cat_dom"/>
</dbReference>
<feature type="compositionally biased region" description="Low complexity" evidence="2">
    <location>
        <begin position="1176"/>
        <end position="1186"/>
    </location>
</feature>
<evidence type="ECO:0000259" key="3">
    <source>
        <dbReference type="PROSITE" id="PS50011"/>
    </source>
</evidence>
<feature type="region of interest" description="Disordered" evidence="2">
    <location>
        <begin position="1147"/>
        <end position="1197"/>
    </location>
</feature>
<reference evidence="4 5" key="1">
    <citation type="submission" date="2014-02" db="EMBL/GenBank/DDBJ databases">
        <title>Single nucleus genome sequencing reveals high similarity among nuclei of an endomycorrhizal fungus.</title>
        <authorList>
            <person name="Lin K."/>
            <person name="Geurts R."/>
            <person name="Zhang Z."/>
            <person name="Limpens E."/>
            <person name="Saunders D.G."/>
            <person name="Mu D."/>
            <person name="Pang E."/>
            <person name="Cao H."/>
            <person name="Cha H."/>
            <person name="Lin T."/>
            <person name="Zhou Q."/>
            <person name="Shang Y."/>
            <person name="Li Y."/>
            <person name="Ivanov S."/>
            <person name="Sharma T."/>
            <person name="Velzen R.V."/>
            <person name="Ruijter N.D."/>
            <person name="Aanen D.K."/>
            <person name="Win J."/>
            <person name="Kamoun S."/>
            <person name="Bisseling T."/>
            <person name="Huang S."/>
        </authorList>
    </citation>
    <scope>NUCLEOTIDE SEQUENCE [LARGE SCALE GENOMIC DNA]</scope>
    <source>
        <strain evidence="5">DAOM197198w</strain>
    </source>
</reference>
<feature type="compositionally biased region" description="Basic and acidic residues" evidence="2">
    <location>
        <begin position="1187"/>
        <end position="1197"/>
    </location>
</feature>
<dbReference type="InterPro" id="IPR011009">
    <property type="entry name" value="Kinase-like_dom_sf"/>
</dbReference>
<gene>
    <name evidence="4" type="ORF">RirG_049450</name>
</gene>
<name>A0A015L4F6_RHIIW</name>
<accession>A0A015L4F6</accession>
<dbReference type="SMART" id="SM00220">
    <property type="entry name" value="S_TKc"/>
    <property type="match status" value="1"/>
</dbReference>
<evidence type="ECO:0000313" key="5">
    <source>
        <dbReference type="Proteomes" id="UP000022910"/>
    </source>
</evidence>
<evidence type="ECO:0000256" key="2">
    <source>
        <dbReference type="SAM" id="MobiDB-lite"/>
    </source>
</evidence>
<protein>
    <submittedName>
        <fullName evidence="4">Kin2p</fullName>
    </submittedName>
</protein>
<dbReference type="PROSITE" id="PS50011">
    <property type="entry name" value="PROTEIN_KINASE_DOM"/>
    <property type="match status" value="1"/>
</dbReference>
<sequence length="1375" mass="158933">MKFLKELIDEERNEENIDYFDFSQFSNLEKIDKRIHGTLTKAYWENRKITAVLKNLNNSKITESDFKEFITKLKDSCKINHSNINHFFGLTRDSNGNYFSVLEYANEGNLRDYLKIKFSTLQWDDKLQIALDITRGLMYLHSNKTIHGNLHAYNVLFNSGKVMLTDFRLFKQVAEATSENIVYIEPQYLRNLSYELDMKSDIYSLGTLLWELSSGHSPFSDCIQKAFGLTQVENKLLNGERENSVANTPSEYLQLYQKCWQDDPYLRPEINQAYEILSQLKLQSGIGNNNDRVTDGKSLSSTDNDRYINKEISDRSSSPHTAKITLKIFKSSSQEIIRQFKLNHGIVLNGYDIMPSLLGVTVEDGELKMNIYEGQPLVYTSINSEDNELKIDTCINFPVVKIVYNGNLLESFLKYINDEKKLRELYGDCFARRVLVGGQLFIMDFNSATPTQVDILKFYLFCIYNSVKYSIDVKFSNLFTLDLLPKLITLDGEKINTHEKLTNWMNNLYKKKMVNIISYDDLIPVSQLKHNILFVDSDLETFKEKQPGVSNFKEKLNLDEWVGNAVNNNLMTWTKDFNLLRGLIINKYDEIEISKEIPVVVTSIPNVNSNNESYLKIIKPSTKLEFTLTSNNIFSIKNLSTFPFIKNSDKSYEGYNYIQVKCEKYEILLNIDNVKPTKEFEQVIEEALNSMKPLKALQDVFNEYGHLFPQRIILGRSLKDVLQNLSTFGDVKNNDEILESLDNLNIPYLLTQKGRIIGKNDLHKWIQNMNNQLEIIEFDNVIPLYKILGVEQKEKIDDILNDNYRIIMTGITDLTDLSNDSVENYKRINFGLSLESEDYEIFGLIISENSVKLEEIYVNFGLYDFNGFYAIIKKLEDTSVDITKCYVSWIVIGNPSQVSVFSPNNRELQVDCIKKSIKLQPDKFNYGSNDTIYTSFTLHEGYTFFAHANLSSISYEPNNIVRLVEWKEKSINVQIELAYKIQSNVSSPNGDFDHEDDDCLANEVDLRICILSTNYKSLKVDHAKERLCPLELIGHILNEENFNESLFNESNKNEVSVNIQNNDSIPSKSLIIQPEPDDKVVDKTIDDIDIEENEKEESNENNVDIQSINPPESHSEEELKKDNNIDVEENEKEENDENHVVVENINSSEYHSEEEEPKKDNNIDVEENENEKNDENNVVENINSSESHSEEQQLKKDEINMNVEENEKEECRKCDDGDSVHSVSEKVILPEIILTHSEDSVVKESNNPNIENIVTVNQVNQINQYIVQNVQNVNNVQQPQQPDDYEGSVFLKTVRKMVKEVENIVDKAAKAHREAVLRSSNELQEELQEDREAVLRSSNELQEELQKDREAVLRSSNELQEELHEVTKEIVDKKR</sequence>
<evidence type="ECO:0000313" key="4">
    <source>
        <dbReference type="EMBL" id="EXX74619.1"/>
    </source>
</evidence>
<dbReference type="Proteomes" id="UP000022910">
    <property type="component" value="Unassembled WGS sequence"/>
</dbReference>
<dbReference type="Gene3D" id="1.10.510.10">
    <property type="entry name" value="Transferase(Phosphotransferase) domain 1"/>
    <property type="match status" value="1"/>
</dbReference>
<dbReference type="PANTHER" id="PTHR44329">
    <property type="entry name" value="SERINE/THREONINE-PROTEIN KINASE TNNI3K-RELATED"/>
    <property type="match status" value="1"/>
</dbReference>
<dbReference type="InterPro" id="IPR051681">
    <property type="entry name" value="Ser/Thr_Kinases-Pseudokinases"/>
</dbReference>
<dbReference type="SUPFAM" id="SSF56112">
    <property type="entry name" value="Protein kinase-like (PK-like)"/>
    <property type="match status" value="1"/>
</dbReference>
<keyword evidence="5" id="KW-1185">Reference proteome</keyword>